<dbReference type="STRING" id="1797690.A3B23_02675"/>
<evidence type="ECO:0000313" key="2">
    <source>
        <dbReference type="Proteomes" id="UP000178744"/>
    </source>
</evidence>
<organism evidence="1 2">
    <name type="scientific">Candidatus Colwellbacteria bacterium RIFCSPLOWO2_01_FULL_48_10</name>
    <dbReference type="NCBI Taxonomy" id="1797690"/>
    <lineage>
        <taxon>Bacteria</taxon>
        <taxon>Candidatus Colwelliibacteriota</taxon>
    </lineage>
</organism>
<dbReference type="Proteomes" id="UP000178744">
    <property type="component" value="Unassembled WGS sequence"/>
</dbReference>
<reference evidence="1 2" key="1">
    <citation type="journal article" date="2016" name="Nat. Commun.">
        <title>Thousands of microbial genomes shed light on interconnected biogeochemical processes in an aquifer system.</title>
        <authorList>
            <person name="Anantharaman K."/>
            <person name="Brown C.T."/>
            <person name="Hug L.A."/>
            <person name="Sharon I."/>
            <person name="Castelle C.J."/>
            <person name="Probst A.J."/>
            <person name="Thomas B.C."/>
            <person name="Singh A."/>
            <person name="Wilkins M.J."/>
            <person name="Karaoz U."/>
            <person name="Brodie E.L."/>
            <person name="Williams K.H."/>
            <person name="Hubbard S.S."/>
            <person name="Banfield J.F."/>
        </authorList>
    </citation>
    <scope>NUCLEOTIDE SEQUENCE [LARGE SCALE GENOMIC DNA]</scope>
</reference>
<comment type="caution">
    <text evidence="1">The sequence shown here is derived from an EMBL/GenBank/DDBJ whole genome shotgun (WGS) entry which is preliminary data.</text>
</comment>
<dbReference type="AlphaFoldDB" id="A0A1G1Z6X3"/>
<sequence length="220" mass="25276">MAFKRADQPFRFVTQAALTQITGRKAKNLAELSGHLKDVSGSVIYFHTHRFLEQHQFLSPEPPNDFAYWVTAALQEEELGEKLAGIDTVRFTTIRALRNKIIDTIEKHMAANPNGRNAPQGHELYLMQSISFILRTPYEAWDLPEFLDALKKISIHSLYHHIFEGRIRPPLGVNDFSNWLENGLGETRLAKAIHSMDPYTQTLDGLRQRIVKLIETRLKE</sequence>
<evidence type="ECO:0000313" key="1">
    <source>
        <dbReference type="EMBL" id="OGY60264.1"/>
    </source>
</evidence>
<dbReference type="Pfam" id="PF19027">
    <property type="entry name" value="DUF5752"/>
    <property type="match status" value="1"/>
</dbReference>
<proteinExistence type="predicted"/>
<name>A0A1G1Z6X3_9BACT</name>
<dbReference type="InterPro" id="IPR044036">
    <property type="entry name" value="DUF5752"/>
</dbReference>
<accession>A0A1G1Z6X3</accession>
<gene>
    <name evidence="1" type="ORF">A3B23_02675</name>
</gene>
<dbReference type="EMBL" id="MHIY01000004">
    <property type="protein sequence ID" value="OGY60264.1"/>
    <property type="molecule type" value="Genomic_DNA"/>
</dbReference>
<feature type="non-terminal residue" evidence="1">
    <location>
        <position position="220"/>
    </location>
</feature>
<protein>
    <submittedName>
        <fullName evidence="1">Uncharacterized protein</fullName>
    </submittedName>
</protein>